<dbReference type="EMBL" id="MTCY01000028">
    <property type="protein sequence ID" value="OWP76297.1"/>
    <property type="molecule type" value="Genomic_DNA"/>
</dbReference>
<dbReference type="AlphaFoldDB" id="A0A246G9J3"/>
<keyword evidence="3" id="KW-0813">Transport</keyword>
<reference evidence="3 4" key="1">
    <citation type="journal article" date="2017" name="Infect. Genet. Evol.">
        <title>Comparative genome analysis of fish pathogen Flavobacterium columnare reveals extensive sequence diversity within the species.</title>
        <authorList>
            <person name="Kayansamruaj P."/>
            <person name="Dong H.T."/>
            <person name="Hirono I."/>
            <person name="Kondo H."/>
            <person name="Senapin S."/>
            <person name="Rodkhum C."/>
        </authorList>
    </citation>
    <scope>NUCLEOTIDE SEQUENCE [LARGE SCALE GENOMIC DNA]</scope>
    <source>
        <strain evidence="3 4">1214</strain>
    </source>
</reference>
<evidence type="ECO:0000259" key="2">
    <source>
        <dbReference type="Pfam" id="PF07885"/>
    </source>
</evidence>
<evidence type="ECO:0000313" key="4">
    <source>
        <dbReference type="Proteomes" id="UP000198034"/>
    </source>
</evidence>
<keyword evidence="1" id="KW-0472">Membrane</keyword>
<feature type="transmembrane region" description="Helical" evidence="1">
    <location>
        <begin position="108"/>
        <end position="132"/>
    </location>
</feature>
<name>A0A246G9J3_9FLAO</name>
<organism evidence="3 4">
    <name type="scientific">Flavobacterium columnare</name>
    <dbReference type="NCBI Taxonomy" id="996"/>
    <lineage>
        <taxon>Bacteria</taxon>
        <taxon>Pseudomonadati</taxon>
        <taxon>Bacteroidota</taxon>
        <taxon>Flavobacteriia</taxon>
        <taxon>Flavobacteriales</taxon>
        <taxon>Flavobacteriaceae</taxon>
        <taxon>Flavobacterium</taxon>
    </lineage>
</organism>
<dbReference type="InterPro" id="IPR013099">
    <property type="entry name" value="K_chnl_dom"/>
</dbReference>
<sequence length="238" mass="27900">MPFNFLNKKLILGRHHKKDKPQQDPIKKRILNIISIWNNDHQDDSGIEKIVRLLLSSSQLLFPGIYIKQLAHKINFEYEDITIDFYVLAKVIFPLTILINGYQNNFFIISIMVYLLLETFFYIPTLIFASDLFSRPRSYKRSMLLLFLNYAEVVIGFGVLYAMGHQMNKPFKHWFEPIYFSLITSNSIGYGDFHPVTLLGKVLVSIQSMFFLSFVVLFLNFFSTKIKVKGYFDHEGEL</sequence>
<feature type="domain" description="Potassium channel" evidence="2">
    <location>
        <begin position="154"/>
        <end position="225"/>
    </location>
</feature>
<accession>A0A246G9J3</accession>
<dbReference type="Proteomes" id="UP000198034">
    <property type="component" value="Unassembled WGS sequence"/>
</dbReference>
<keyword evidence="3" id="KW-0406">Ion transport</keyword>
<dbReference type="OrthoDB" id="9799090at2"/>
<evidence type="ECO:0000313" key="3">
    <source>
        <dbReference type="EMBL" id="OWP76297.1"/>
    </source>
</evidence>
<feature type="transmembrane region" description="Helical" evidence="1">
    <location>
        <begin position="144"/>
        <end position="164"/>
    </location>
</feature>
<protein>
    <submittedName>
        <fullName evidence="3">Potassium channel protein</fullName>
    </submittedName>
</protein>
<proteinExistence type="predicted"/>
<comment type="caution">
    <text evidence="3">The sequence shown here is derived from an EMBL/GenBank/DDBJ whole genome shotgun (WGS) entry which is preliminary data.</text>
</comment>
<feature type="transmembrane region" description="Helical" evidence="1">
    <location>
        <begin position="202"/>
        <end position="222"/>
    </location>
</feature>
<dbReference type="Pfam" id="PF07885">
    <property type="entry name" value="Ion_trans_2"/>
    <property type="match status" value="1"/>
</dbReference>
<dbReference type="Gene3D" id="1.10.287.70">
    <property type="match status" value="1"/>
</dbReference>
<dbReference type="SUPFAM" id="SSF81324">
    <property type="entry name" value="Voltage-gated potassium channels"/>
    <property type="match status" value="1"/>
</dbReference>
<gene>
    <name evidence="3" type="ORF">BWK62_09915</name>
</gene>
<keyword evidence="3" id="KW-0407">Ion channel</keyword>
<evidence type="ECO:0000256" key="1">
    <source>
        <dbReference type="SAM" id="Phobius"/>
    </source>
</evidence>
<keyword evidence="1" id="KW-1133">Transmembrane helix</keyword>
<keyword evidence="1" id="KW-0812">Transmembrane</keyword>
<dbReference type="GO" id="GO:0034220">
    <property type="term" value="P:monoatomic ion transmembrane transport"/>
    <property type="evidence" value="ECO:0007669"/>
    <property type="project" value="UniProtKB-KW"/>
</dbReference>